<proteinExistence type="predicted"/>
<dbReference type="PATRIC" id="fig|983917.3.peg.2574"/>
<evidence type="ECO:0000256" key="1">
    <source>
        <dbReference type="SAM" id="MobiDB-lite"/>
    </source>
</evidence>
<accession>I0HSK2</accession>
<name>I0HSK2_RUBGI</name>
<dbReference type="HOGENOM" id="CLU_2205753_0_0_4"/>
<dbReference type="RefSeq" id="WP_014428851.1">
    <property type="nucleotide sequence ID" value="NC_017075.1"/>
</dbReference>
<organism evidence="2 3">
    <name type="scientific">Rubrivivax gelatinosus (strain NBRC 100245 / IL144)</name>
    <dbReference type="NCBI Taxonomy" id="983917"/>
    <lineage>
        <taxon>Bacteria</taxon>
        <taxon>Pseudomonadati</taxon>
        <taxon>Pseudomonadota</taxon>
        <taxon>Betaproteobacteria</taxon>
        <taxon>Burkholderiales</taxon>
        <taxon>Sphaerotilaceae</taxon>
        <taxon>Rubrivivax</taxon>
    </lineage>
</organism>
<evidence type="ECO:0000313" key="2">
    <source>
        <dbReference type="EMBL" id="BAL95989.1"/>
    </source>
</evidence>
<feature type="region of interest" description="Disordered" evidence="1">
    <location>
        <begin position="1"/>
        <end position="100"/>
    </location>
</feature>
<gene>
    <name evidence="2" type="ordered locus">RGE_26500</name>
</gene>
<feature type="compositionally biased region" description="Low complexity" evidence="1">
    <location>
        <begin position="28"/>
        <end position="41"/>
    </location>
</feature>
<dbReference type="AlphaFoldDB" id="I0HSK2"/>
<dbReference type="KEGG" id="rge:RGE_26500"/>
<evidence type="ECO:0000313" key="3">
    <source>
        <dbReference type="Proteomes" id="UP000007883"/>
    </source>
</evidence>
<reference evidence="2 3" key="1">
    <citation type="journal article" date="2012" name="J. Bacteriol.">
        <title>Complete genome sequence of phototrophic betaproteobacterium Rubrivivax gelatinosus IL144.</title>
        <authorList>
            <person name="Nagashima S."/>
            <person name="Kamimura A."/>
            <person name="Shimizu T."/>
            <person name="Nakamura-isaki S."/>
            <person name="Aono E."/>
            <person name="Sakamoto K."/>
            <person name="Ichikawa N."/>
            <person name="Nakazawa H."/>
            <person name="Sekine M."/>
            <person name="Yamazaki S."/>
            <person name="Fujita N."/>
            <person name="Shimada K."/>
            <person name="Hanada S."/>
            <person name="Nagashima K.V.P."/>
        </authorList>
    </citation>
    <scope>NUCLEOTIDE SEQUENCE [LARGE SCALE GENOMIC DNA]</scope>
    <source>
        <strain evidence="3">NBRC 100245 / IL144</strain>
    </source>
</reference>
<protein>
    <submittedName>
        <fullName evidence="2">Uncharacterized protein</fullName>
    </submittedName>
</protein>
<dbReference type="eggNOG" id="ENOG502ZVQI">
    <property type="taxonomic scope" value="Bacteria"/>
</dbReference>
<keyword evidence="3" id="KW-1185">Reference proteome</keyword>
<dbReference type="EMBL" id="AP012320">
    <property type="protein sequence ID" value="BAL95989.1"/>
    <property type="molecule type" value="Genomic_DNA"/>
</dbReference>
<sequence length="100" mass="10041">MKHSNKPQKPAGTAAKSPVAAGTPPIAPGQAPGEEGEGLPLPHERDESAGDSGMTPRPVMEQARRDLASGQVDTDLRGTPGLDAAGREDAVGPDAAAAKP</sequence>
<dbReference type="Proteomes" id="UP000007883">
    <property type="component" value="Chromosome"/>
</dbReference>